<reference evidence="1" key="2">
    <citation type="submission" date="2020-11" db="EMBL/GenBank/DDBJ databases">
        <authorList>
            <person name="McCartney M.A."/>
            <person name="Auch B."/>
            <person name="Kono T."/>
            <person name="Mallez S."/>
            <person name="Becker A."/>
            <person name="Gohl D.M."/>
            <person name="Silverstein K.A.T."/>
            <person name="Koren S."/>
            <person name="Bechman K.B."/>
            <person name="Herman A."/>
            <person name="Abrahante J.E."/>
            <person name="Garbe J."/>
        </authorList>
    </citation>
    <scope>NUCLEOTIDE SEQUENCE</scope>
    <source>
        <strain evidence="1">Duluth1</strain>
        <tissue evidence="1">Whole animal</tissue>
    </source>
</reference>
<name>A0A9D4BW25_DREPO</name>
<evidence type="ECO:0000313" key="1">
    <source>
        <dbReference type="EMBL" id="KAH3708303.1"/>
    </source>
</evidence>
<gene>
    <name evidence="1" type="ORF">DPMN_067750</name>
</gene>
<dbReference type="AlphaFoldDB" id="A0A9D4BW25"/>
<accession>A0A9D4BW25</accession>
<reference evidence="1" key="1">
    <citation type="journal article" date="2019" name="bioRxiv">
        <title>The Genome of the Zebra Mussel, Dreissena polymorpha: A Resource for Invasive Species Research.</title>
        <authorList>
            <person name="McCartney M.A."/>
            <person name="Auch B."/>
            <person name="Kono T."/>
            <person name="Mallez S."/>
            <person name="Zhang Y."/>
            <person name="Obille A."/>
            <person name="Becker A."/>
            <person name="Abrahante J.E."/>
            <person name="Garbe J."/>
            <person name="Badalamenti J.P."/>
            <person name="Herman A."/>
            <person name="Mangelson H."/>
            <person name="Liachko I."/>
            <person name="Sullivan S."/>
            <person name="Sone E.D."/>
            <person name="Koren S."/>
            <person name="Silverstein K.A.T."/>
            <person name="Beckman K.B."/>
            <person name="Gohl D.M."/>
        </authorList>
    </citation>
    <scope>NUCLEOTIDE SEQUENCE</scope>
    <source>
        <strain evidence="1">Duluth1</strain>
        <tissue evidence="1">Whole animal</tissue>
    </source>
</reference>
<keyword evidence="2" id="KW-1185">Reference proteome</keyword>
<dbReference type="EMBL" id="JAIWYP010000014">
    <property type="protein sequence ID" value="KAH3708303.1"/>
    <property type="molecule type" value="Genomic_DNA"/>
</dbReference>
<organism evidence="1 2">
    <name type="scientific">Dreissena polymorpha</name>
    <name type="common">Zebra mussel</name>
    <name type="synonym">Mytilus polymorpha</name>
    <dbReference type="NCBI Taxonomy" id="45954"/>
    <lineage>
        <taxon>Eukaryota</taxon>
        <taxon>Metazoa</taxon>
        <taxon>Spiralia</taxon>
        <taxon>Lophotrochozoa</taxon>
        <taxon>Mollusca</taxon>
        <taxon>Bivalvia</taxon>
        <taxon>Autobranchia</taxon>
        <taxon>Heteroconchia</taxon>
        <taxon>Euheterodonta</taxon>
        <taxon>Imparidentia</taxon>
        <taxon>Neoheterodontei</taxon>
        <taxon>Myida</taxon>
        <taxon>Dreissenoidea</taxon>
        <taxon>Dreissenidae</taxon>
        <taxon>Dreissena</taxon>
    </lineage>
</organism>
<sequence>MATSSNGQTEQVVGKQFHQLRHHLQALQILLSLNPILQLRDLDPSSSHKMQDTGILTIMPPKTASHLLLVH</sequence>
<comment type="caution">
    <text evidence="1">The sequence shown here is derived from an EMBL/GenBank/DDBJ whole genome shotgun (WGS) entry which is preliminary data.</text>
</comment>
<proteinExistence type="predicted"/>
<protein>
    <submittedName>
        <fullName evidence="1">Uncharacterized protein</fullName>
    </submittedName>
</protein>
<dbReference type="Proteomes" id="UP000828390">
    <property type="component" value="Unassembled WGS sequence"/>
</dbReference>
<evidence type="ECO:0000313" key="2">
    <source>
        <dbReference type="Proteomes" id="UP000828390"/>
    </source>
</evidence>